<evidence type="ECO:0000313" key="2">
    <source>
        <dbReference type="EMBL" id="TWH72083.1"/>
    </source>
</evidence>
<name>A0A562IN13_9ACTN</name>
<proteinExistence type="predicted"/>
<evidence type="ECO:0008006" key="4">
    <source>
        <dbReference type="Google" id="ProtNLM"/>
    </source>
</evidence>
<keyword evidence="3" id="KW-1185">Reference proteome</keyword>
<organism evidence="2 3">
    <name type="scientific">Modestobacter roseus</name>
    <dbReference type="NCBI Taxonomy" id="1181884"/>
    <lineage>
        <taxon>Bacteria</taxon>
        <taxon>Bacillati</taxon>
        <taxon>Actinomycetota</taxon>
        <taxon>Actinomycetes</taxon>
        <taxon>Geodermatophilales</taxon>
        <taxon>Geodermatophilaceae</taxon>
        <taxon>Modestobacter</taxon>
    </lineage>
</organism>
<evidence type="ECO:0000313" key="3">
    <source>
        <dbReference type="Proteomes" id="UP000321490"/>
    </source>
</evidence>
<dbReference type="Proteomes" id="UP000321490">
    <property type="component" value="Unassembled WGS sequence"/>
</dbReference>
<dbReference type="AlphaFoldDB" id="A0A562IN13"/>
<gene>
    <name evidence="2" type="ORF">JD78_00587</name>
</gene>
<comment type="caution">
    <text evidence="2">The sequence shown here is derived from an EMBL/GenBank/DDBJ whole genome shotgun (WGS) entry which is preliminary data.</text>
</comment>
<protein>
    <recommendedName>
        <fullName evidence="4">Histidine kinase</fullName>
    </recommendedName>
</protein>
<feature type="region of interest" description="Disordered" evidence="1">
    <location>
        <begin position="108"/>
        <end position="127"/>
    </location>
</feature>
<reference evidence="2 3" key="1">
    <citation type="submission" date="2019-07" db="EMBL/GenBank/DDBJ databases">
        <title>R&amp;d 2014.</title>
        <authorList>
            <person name="Klenk H.-P."/>
        </authorList>
    </citation>
    <scope>NUCLEOTIDE SEQUENCE [LARGE SCALE GENOMIC DNA]</scope>
    <source>
        <strain evidence="2 3">DSM 45764</strain>
    </source>
</reference>
<accession>A0A562IN13</accession>
<evidence type="ECO:0000256" key="1">
    <source>
        <dbReference type="SAM" id="MobiDB-lite"/>
    </source>
</evidence>
<sequence length="127" mass="13063">MVGEGRPLSTHSELAIQQLAQETLAVATARAPGAALSLSLTWSAQHLDVLVVSGVADGGREPQTAPSIDECFRHSRDRVLVADGVWRLDTPPAGGFLVAATLPVGDGHGALPPVGRGSDPAGARIDR</sequence>
<dbReference type="EMBL" id="VLKF01000001">
    <property type="protein sequence ID" value="TWH72083.1"/>
    <property type="molecule type" value="Genomic_DNA"/>
</dbReference>